<sequence>MGSDKTPVLWVTGAPGAGKSTTGWGLYSRIAGQGGSVAYVDIDQLGLIGPPPGGGAASHGIKADNLIRVIATLRCRGVRQVIVSGVVDPQRGIEPYLAGRAELTDVDVTLVRLHCDREELRRRFLGRGSPADLVDELFNVADELDRSGFGTLVDTTGQSPDDTVDALMRWCVVRTGPVHPLPAAPTDDAVPPAPVIVVSGATAVGKSTAAWSVLQNLWQDGVPTAYIDVDQLGFIHPGPDSLVEAAHLATLWRGYQQAGARVLLVVTRDPGSVIPNSPTVVRLDADAATLADRVRRRAEGESALLAGDELRGAPPTVQRQVAVRAAAEAERLRESGTGQIVLDTTGQSPDETSAALFDALRPVLEQLSARPA</sequence>
<proteinExistence type="predicted"/>
<evidence type="ECO:0008006" key="3">
    <source>
        <dbReference type="Google" id="ProtNLM"/>
    </source>
</evidence>
<evidence type="ECO:0000313" key="1">
    <source>
        <dbReference type="EMBL" id="MFB9909626.1"/>
    </source>
</evidence>
<reference evidence="1 2" key="1">
    <citation type="submission" date="2024-09" db="EMBL/GenBank/DDBJ databases">
        <authorList>
            <person name="Sun Q."/>
            <person name="Mori K."/>
        </authorList>
    </citation>
    <scope>NUCLEOTIDE SEQUENCE [LARGE SCALE GENOMIC DNA]</scope>
    <source>
        <strain evidence="1 2">TBRC 7907</strain>
    </source>
</reference>
<dbReference type="SUPFAM" id="SSF52540">
    <property type="entry name" value="P-loop containing nucleoside triphosphate hydrolases"/>
    <property type="match status" value="2"/>
</dbReference>
<dbReference type="EMBL" id="JBHLZU010000037">
    <property type="protein sequence ID" value="MFB9909626.1"/>
    <property type="molecule type" value="Genomic_DNA"/>
</dbReference>
<keyword evidence="2" id="KW-1185">Reference proteome</keyword>
<gene>
    <name evidence="1" type="ORF">ACFFQA_37315</name>
</gene>
<comment type="caution">
    <text evidence="1">The sequence shown here is derived from an EMBL/GenBank/DDBJ whole genome shotgun (WGS) entry which is preliminary data.</text>
</comment>
<dbReference type="InterPro" id="IPR027417">
    <property type="entry name" value="P-loop_NTPase"/>
</dbReference>
<dbReference type="Proteomes" id="UP001589693">
    <property type="component" value="Unassembled WGS sequence"/>
</dbReference>
<dbReference type="RefSeq" id="WP_377862539.1">
    <property type="nucleotide sequence ID" value="NZ_JBHLZU010000037.1"/>
</dbReference>
<organism evidence="1 2">
    <name type="scientific">Allokutzneria oryzae</name>
    <dbReference type="NCBI Taxonomy" id="1378989"/>
    <lineage>
        <taxon>Bacteria</taxon>
        <taxon>Bacillati</taxon>
        <taxon>Actinomycetota</taxon>
        <taxon>Actinomycetes</taxon>
        <taxon>Pseudonocardiales</taxon>
        <taxon>Pseudonocardiaceae</taxon>
        <taxon>Allokutzneria</taxon>
    </lineage>
</organism>
<dbReference type="Gene3D" id="3.40.50.300">
    <property type="entry name" value="P-loop containing nucleotide triphosphate hydrolases"/>
    <property type="match status" value="2"/>
</dbReference>
<accession>A0ABV6A909</accession>
<dbReference type="CDD" id="cd01983">
    <property type="entry name" value="SIMIBI"/>
    <property type="match status" value="1"/>
</dbReference>
<evidence type="ECO:0000313" key="2">
    <source>
        <dbReference type="Proteomes" id="UP001589693"/>
    </source>
</evidence>
<protein>
    <recommendedName>
        <fullName evidence="3">Adenylyl-sulfate kinase</fullName>
    </recommendedName>
</protein>
<name>A0ABV6A909_9PSEU</name>